<reference evidence="1" key="1">
    <citation type="submission" date="2013-07" db="EMBL/GenBank/DDBJ databases">
        <title>The genome of an arbuscular mycorrhizal fungus provides insights into the evolution of the oldest plant symbiosis.</title>
        <authorList>
            <consortium name="DOE Joint Genome Institute"/>
            <person name="Tisserant E."/>
            <person name="Malbreil M."/>
            <person name="Kuo A."/>
            <person name="Kohler A."/>
            <person name="Symeonidi A."/>
            <person name="Balestrini R."/>
            <person name="Charron P."/>
            <person name="Duensing N."/>
            <person name="Frei-dit-Frey N."/>
            <person name="Gianinazzi-Pearson V."/>
            <person name="Gilbert B."/>
            <person name="Handa Y."/>
            <person name="Hijri M."/>
            <person name="Kaul R."/>
            <person name="Kawaguchi M."/>
            <person name="Krajinski F."/>
            <person name="Lammers P."/>
            <person name="Lapierre D."/>
            <person name="Masclaux F.G."/>
            <person name="Murat C."/>
            <person name="Morin E."/>
            <person name="Ndikumana S."/>
            <person name="Pagni M."/>
            <person name="Petitpierre D."/>
            <person name="Requena N."/>
            <person name="Rosikiewicz P."/>
            <person name="Riley R."/>
            <person name="Saito K."/>
            <person name="San Clemente H."/>
            <person name="Shapiro H."/>
            <person name="van Tuinen D."/>
            <person name="Becard G."/>
            <person name="Bonfante P."/>
            <person name="Paszkowski U."/>
            <person name="Shachar-Hill Y."/>
            <person name="Young J.P."/>
            <person name="Sanders I.R."/>
            <person name="Henrissat B."/>
            <person name="Rensing S.A."/>
            <person name="Grigoriev I.V."/>
            <person name="Corradi N."/>
            <person name="Roux C."/>
            <person name="Martin F."/>
        </authorList>
    </citation>
    <scope>NUCLEOTIDE SEQUENCE</scope>
    <source>
        <strain evidence="1">DAOM 197198</strain>
    </source>
</reference>
<organism evidence="1">
    <name type="scientific">Rhizophagus irregularis (strain DAOM 181602 / DAOM 197198 / MUCL 43194)</name>
    <name type="common">Arbuscular mycorrhizal fungus</name>
    <name type="synonym">Glomus intraradices</name>
    <dbReference type="NCBI Taxonomy" id="747089"/>
    <lineage>
        <taxon>Eukaryota</taxon>
        <taxon>Fungi</taxon>
        <taxon>Fungi incertae sedis</taxon>
        <taxon>Mucoromycota</taxon>
        <taxon>Glomeromycotina</taxon>
        <taxon>Glomeromycetes</taxon>
        <taxon>Glomerales</taxon>
        <taxon>Glomeraceae</taxon>
        <taxon>Rhizophagus</taxon>
    </lineage>
</organism>
<protein>
    <submittedName>
        <fullName evidence="1">Uncharacterized protein</fullName>
    </submittedName>
</protein>
<evidence type="ECO:0000313" key="1">
    <source>
        <dbReference type="EMBL" id="ESA08456.1"/>
    </source>
</evidence>
<dbReference type="VEuPathDB" id="FungiDB:RhiirFUN_005846"/>
<dbReference type="HOGENOM" id="CLU_000288_7_8_1"/>
<accession>U9TYJ2</accession>
<proteinExistence type="predicted"/>
<sequence length="281" mass="33700">MSYDKCKKCNELYTDIDLNWCKQCQIKDLKKKFTKWTSGNEKIDNFIQERQLEIDSPQSKILEWIPYEQFSDINEVNNDDLSTVYSTLWKNGPLYWDSEDVEYSRRDSLKITLKYLHNLQNIEEFLNEVKVNSINMVVYGISQNSNSEEYIMVLQDYCIKCNKGYTDVWNKWCKQCQTNNLKKNFINWTSGNEKIDNFIQEKQLEIDSPQSTILKWIPYEQFSDINEVNNDDLSTVYSAKWKSGPIYWDKYIKKDINYQNNEITLKYLHNLQNIEEFLNEV</sequence>
<gene>
    <name evidence="1" type="ORF">GLOINDRAFT_3586</name>
</gene>
<name>U9TYJ2_RHIID</name>
<dbReference type="EMBL" id="KI289178">
    <property type="protein sequence ID" value="ESA08456.1"/>
    <property type="molecule type" value="Genomic_DNA"/>
</dbReference>
<dbReference type="AlphaFoldDB" id="U9TYJ2"/>